<proteinExistence type="predicted"/>
<protein>
    <submittedName>
        <fullName evidence="6">Lymphocyte cytosolic protein 2</fullName>
    </submittedName>
</protein>
<dbReference type="PROSITE" id="PS50001">
    <property type="entry name" value="SH2"/>
    <property type="match status" value="1"/>
</dbReference>
<dbReference type="RefSeq" id="XP_028272728.1">
    <property type="nucleotide sequence ID" value="XM_028416927.1"/>
</dbReference>
<dbReference type="Proteomes" id="UP000515145">
    <property type="component" value="Chromosome 10"/>
</dbReference>
<keyword evidence="5" id="KW-1185">Reference proteome</keyword>
<feature type="compositionally biased region" description="Basic residues" evidence="3">
    <location>
        <begin position="80"/>
        <end position="91"/>
    </location>
</feature>
<dbReference type="GO" id="GO:0005737">
    <property type="term" value="C:cytoplasm"/>
    <property type="evidence" value="ECO:0007669"/>
    <property type="project" value="UniProtKB-ARBA"/>
</dbReference>
<feature type="region of interest" description="Disordered" evidence="3">
    <location>
        <begin position="136"/>
        <end position="239"/>
    </location>
</feature>
<feature type="region of interest" description="Disordered" evidence="3">
    <location>
        <begin position="79"/>
        <end position="98"/>
    </location>
</feature>
<evidence type="ECO:0000259" key="4">
    <source>
        <dbReference type="PROSITE" id="PS50001"/>
    </source>
</evidence>
<evidence type="ECO:0000313" key="6">
    <source>
        <dbReference type="RefSeq" id="XP_028272728.1"/>
    </source>
</evidence>
<dbReference type="PANTHER" id="PTHR14098">
    <property type="entry name" value="SH2 DOMAIN CONTAINING PROTEIN"/>
    <property type="match status" value="1"/>
</dbReference>
<dbReference type="InParanoid" id="A0A6P7J7U5"/>
<dbReference type="SMART" id="SM00252">
    <property type="entry name" value="SH2"/>
    <property type="match status" value="1"/>
</dbReference>
<evidence type="ECO:0000256" key="2">
    <source>
        <dbReference type="PROSITE-ProRule" id="PRU00191"/>
    </source>
</evidence>
<dbReference type="Gene3D" id="3.30.505.10">
    <property type="entry name" value="SH2 domain"/>
    <property type="match status" value="1"/>
</dbReference>
<organism evidence="5 6">
    <name type="scientific">Parambassis ranga</name>
    <name type="common">Indian glassy fish</name>
    <dbReference type="NCBI Taxonomy" id="210632"/>
    <lineage>
        <taxon>Eukaryota</taxon>
        <taxon>Metazoa</taxon>
        <taxon>Chordata</taxon>
        <taxon>Craniata</taxon>
        <taxon>Vertebrata</taxon>
        <taxon>Euteleostomi</taxon>
        <taxon>Actinopterygii</taxon>
        <taxon>Neopterygii</taxon>
        <taxon>Teleostei</taxon>
        <taxon>Neoteleostei</taxon>
        <taxon>Acanthomorphata</taxon>
        <taxon>Ovalentaria</taxon>
        <taxon>Ambassidae</taxon>
        <taxon>Parambassis</taxon>
    </lineage>
</organism>
<name>A0A6P7J7U5_9TELE</name>
<dbReference type="InterPro" id="IPR051751">
    <property type="entry name" value="Immunoreceptor_sig_adapters"/>
</dbReference>
<gene>
    <name evidence="6" type="primary">lcp2b</name>
</gene>
<dbReference type="SUPFAM" id="SSF55550">
    <property type="entry name" value="SH2 domain"/>
    <property type="match status" value="1"/>
</dbReference>
<accession>A0A6P7J7U5</accession>
<dbReference type="Pfam" id="PF00017">
    <property type="entry name" value="SH2"/>
    <property type="match status" value="1"/>
</dbReference>
<dbReference type="AlphaFoldDB" id="A0A6P7J7U5"/>
<sequence length="358" mass="40024">MSLYIIPSKTEVMGWSPESLGDYIRRLKLIGCDRVVMKGNITGAQFMNMTEFELEVFPSHYIPIITKIQSDINKGEQKKSLSRKFKSHKSPKQVFQQQDTFWGTDESELESMNDYASLGQQKKSEDYINALTEPEEAEQLHSGNAGKGNHRLPAKPPRPLRAAQTQDCQKGGQPIPLIDRNKSPEQPLPSQKGPPTLKGSAVEAPGTSAGKLPQQTPPKPPDVFNRMSKLIPAPPVAPQLTKDLDPRWYRGMVPRHQAEVALRELNKDGAFIVRDSSRGVPEHPYTLMLLNQGKVYNIKIRNQGNSYSLGNGISNTKSFPGVKEMITHHTHIPLLLIDATDQHSKERPQCCLQHPAVF</sequence>
<keyword evidence="1 2" id="KW-0727">SH2 domain</keyword>
<dbReference type="InterPro" id="IPR036860">
    <property type="entry name" value="SH2_dom_sf"/>
</dbReference>
<reference evidence="6" key="1">
    <citation type="submission" date="2025-08" db="UniProtKB">
        <authorList>
            <consortium name="RefSeq"/>
        </authorList>
    </citation>
    <scope>IDENTIFICATION</scope>
</reference>
<dbReference type="GeneID" id="114443019"/>
<evidence type="ECO:0000256" key="3">
    <source>
        <dbReference type="SAM" id="MobiDB-lite"/>
    </source>
</evidence>
<feature type="domain" description="SH2" evidence="4">
    <location>
        <begin position="248"/>
        <end position="356"/>
    </location>
</feature>
<dbReference type="InterPro" id="IPR013761">
    <property type="entry name" value="SAM/pointed_sf"/>
</dbReference>
<dbReference type="InterPro" id="IPR000980">
    <property type="entry name" value="SH2"/>
</dbReference>
<dbReference type="CTD" id="100004351"/>
<evidence type="ECO:0000256" key="1">
    <source>
        <dbReference type="ARBA" id="ARBA00022999"/>
    </source>
</evidence>
<dbReference type="GO" id="GO:0035556">
    <property type="term" value="P:intracellular signal transduction"/>
    <property type="evidence" value="ECO:0007669"/>
    <property type="project" value="TreeGrafter"/>
</dbReference>
<dbReference type="PANTHER" id="PTHR14098:SF14">
    <property type="entry name" value="SH2 DOMAIN-CONTAINING PROTEIN"/>
    <property type="match status" value="1"/>
</dbReference>
<evidence type="ECO:0000313" key="5">
    <source>
        <dbReference type="Proteomes" id="UP000515145"/>
    </source>
</evidence>
<dbReference type="OrthoDB" id="9934029at2759"/>
<dbReference type="GO" id="GO:0007169">
    <property type="term" value="P:cell surface receptor protein tyrosine kinase signaling pathway"/>
    <property type="evidence" value="ECO:0007669"/>
    <property type="project" value="TreeGrafter"/>
</dbReference>
<dbReference type="Gene3D" id="1.10.150.50">
    <property type="entry name" value="Transcription Factor, Ets-1"/>
    <property type="match status" value="1"/>
</dbReference>
<dbReference type="FunFam" id="3.30.505.10:FF:000016">
    <property type="entry name" value="B-cell linker protein isoform 2"/>
    <property type="match status" value="1"/>
</dbReference>